<dbReference type="AlphaFoldDB" id="A0A699ID34"/>
<dbReference type="PANTHER" id="PTHR10997:SF8">
    <property type="entry name" value="EXPORTIN-2"/>
    <property type="match status" value="1"/>
</dbReference>
<dbReference type="EMBL" id="BKCJ010275822">
    <property type="protein sequence ID" value="GEZ41255.1"/>
    <property type="molecule type" value="Genomic_DNA"/>
</dbReference>
<feature type="domain" description="Exportin-2 C-terminal" evidence="1">
    <location>
        <begin position="205"/>
        <end position="325"/>
    </location>
</feature>
<dbReference type="Gene3D" id="1.25.10.10">
    <property type="entry name" value="Leucine-rich Repeat Variant"/>
    <property type="match status" value="1"/>
</dbReference>
<dbReference type="Pfam" id="PF08506">
    <property type="entry name" value="Cse1"/>
    <property type="match status" value="1"/>
</dbReference>
<dbReference type="GO" id="GO:0031267">
    <property type="term" value="F:small GTPase binding"/>
    <property type="evidence" value="ECO:0007669"/>
    <property type="project" value="InterPro"/>
</dbReference>
<gene>
    <name evidence="3" type="ORF">Tci_513228</name>
</gene>
<dbReference type="GO" id="GO:0005635">
    <property type="term" value="C:nuclear envelope"/>
    <property type="evidence" value="ECO:0007669"/>
    <property type="project" value="TreeGrafter"/>
</dbReference>
<evidence type="ECO:0000313" key="3">
    <source>
        <dbReference type="EMBL" id="GEZ41255.1"/>
    </source>
</evidence>
<dbReference type="GO" id="GO:0006606">
    <property type="term" value="P:protein import into nucleus"/>
    <property type="evidence" value="ECO:0007669"/>
    <property type="project" value="TreeGrafter"/>
</dbReference>
<dbReference type="GO" id="GO:0006611">
    <property type="term" value="P:protein export from nucleus"/>
    <property type="evidence" value="ECO:0007669"/>
    <property type="project" value="TreeGrafter"/>
</dbReference>
<proteinExistence type="predicted"/>
<accession>A0A699ID34</accession>
<dbReference type="GO" id="GO:0005049">
    <property type="term" value="F:nuclear export signal receptor activity"/>
    <property type="evidence" value="ECO:0007669"/>
    <property type="project" value="TreeGrafter"/>
</dbReference>
<protein>
    <recommendedName>
        <fullName evidence="4">Exportin-2</fullName>
    </recommendedName>
</protein>
<dbReference type="InterPro" id="IPR011989">
    <property type="entry name" value="ARM-like"/>
</dbReference>
<evidence type="ECO:0000259" key="1">
    <source>
        <dbReference type="Pfam" id="PF03378"/>
    </source>
</evidence>
<dbReference type="GO" id="GO:0005829">
    <property type="term" value="C:cytosol"/>
    <property type="evidence" value="ECO:0007669"/>
    <property type="project" value="TreeGrafter"/>
</dbReference>
<sequence length="382" mass="43086">MLREEDEELFEINYIEFIRRDMEGSDLDTRRMIACKLLKGIMGNYKDKISAKAGGAFVSTDLVDVDSFFRTFIVPELRGQDVNAFPMLKVDVNVVHSYAASCIEKLLLVKDNGVQARYTTLDVGPILLALMTNLFGALEKPESEENQYIMRCIIRVLQIADISHELSPQLVDLNRSPVLEYYMQIFDILLTTDLWKKSANIPALVQYMNYIWFTLFTRVQNNATPRLVRCLIIFMSLFMVKHGTQTLVDSVNSAGVNLFNSILDMFWIPTLKTITGNTVVELSAVASAKLLCKSPSLLDLAAEELWGKLLDGIVTLLSQPEEQRVGSCATKGVESSSVIQQIRRGFGNVIRTETLKGIRGILRMFVSRRSIALVREGIERII</sequence>
<dbReference type="SUPFAM" id="SSF48371">
    <property type="entry name" value="ARM repeat"/>
    <property type="match status" value="1"/>
</dbReference>
<comment type="caution">
    <text evidence="3">The sequence shown here is derived from an EMBL/GenBank/DDBJ whole genome shotgun (WGS) entry which is preliminary data.</text>
</comment>
<evidence type="ECO:0008006" key="4">
    <source>
        <dbReference type="Google" id="ProtNLM"/>
    </source>
</evidence>
<organism evidence="3">
    <name type="scientific">Tanacetum cinerariifolium</name>
    <name type="common">Dalmatian daisy</name>
    <name type="synonym">Chrysanthemum cinerariifolium</name>
    <dbReference type="NCBI Taxonomy" id="118510"/>
    <lineage>
        <taxon>Eukaryota</taxon>
        <taxon>Viridiplantae</taxon>
        <taxon>Streptophyta</taxon>
        <taxon>Embryophyta</taxon>
        <taxon>Tracheophyta</taxon>
        <taxon>Spermatophyta</taxon>
        <taxon>Magnoliopsida</taxon>
        <taxon>eudicotyledons</taxon>
        <taxon>Gunneridae</taxon>
        <taxon>Pentapetalae</taxon>
        <taxon>asterids</taxon>
        <taxon>campanulids</taxon>
        <taxon>Asterales</taxon>
        <taxon>Asteraceae</taxon>
        <taxon>Asteroideae</taxon>
        <taxon>Anthemideae</taxon>
        <taxon>Anthemidinae</taxon>
        <taxon>Tanacetum</taxon>
    </lineage>
</organism>
<dbReference type="Pfam" id="PF03378">
    <property type="entry name" value="CAS_CSE1"/>
    <property type="match status" value="2"/>
</dbReference>
<feature type="domain" description="Exportin-2 C-terminal" evidence="1">
    <location>
        <begin position="104"/>
        <end position="161"/>
    </location>
</feature>
<dbReference type="InterPro" id="IPR016024">
    <property type="entry name" value="ARM-type_fold"/>
</dbReference>
<dbReference type="InterPro" id="IPR005043">
    <property type="entry name" value="XPO2_C"/>
</dbReference>
<feature type="domain" description="Exportin-2 central" evidence="2">
    <location>
        <begin position="2"/>
        <end position="49"/>
    </location>
</feature>
<name>A0A699ID34_TANCI</name>
<reference evidence="3" key="1">
    <citation type="journal article" date="2019" name="Sci. Rep.">
        <title>Draft genome of Tanacetum cinerariifolium, the natural source of mosquito coil.</title>
        <authorList>
            <person name="Yamashiro T."/>
            <person name="Shiraishi A."/>
            <person name="Satake H."/>
            <person name="Nakayama K."/>
        </authorList>
    </citation>
    <scope>NUCLEOTIDE SEQUENCE</scope>
</reference>
<dbReference type="PANTHER" id="PTHR10997">
    <property type="entry name" value="IMPORTIN-7, 8, 11"/>
    <property type="match status" value="1"/>
</dbReference>
<dbReference type="InterPro" id="IPR013713">
    <property type="entry name" value="XPO2_central"/>
</dbReference>
<evidence type="ECO:0000259" key="2">
    <source>
        <dbReference type="Pfam" id="PF08506"/>
    </source>
</evidence>